<evidence type="ECO:0000313" key="2">
    <source>
        <dbReference type="EMBL" id="WVZ01530.1"/>
    </source>
</evidence>
<evidence type="ECO:0000256" key="1">
    <source>
        <dbReference type="SAM" id="MobiDB-lite"/>
    </source>
</evidence>
<proteinExistence type="predicted"/>
<dbReference type="AlphaFoldDB" id="A0AAQ3N141"/>
<organism evidence="2 3">
    <name type="scientific">Vigna mungo</name>
    <name type="common">Black gram</name>
    <name type="synonym">Phaseolus mungo</name>
    <dbReference type="NCBI Taxonomy" id="3915"/>
    <lineage>
        <taxon>Eukaryota</taxon>
        <taxon>Viridiplantae</taxon>
        <taxon>Streptophyta</taxon>
        <taxon>Embryophyta</taxon>
        <taxon>Tracheophyta</taxon>
        <taxon>Spermatophyta</taxon>
        <taxon>Magnoliopsida</taxon>
        <taxon>eudicotyledons</taxon>
        <taxon>Gunneridae</taxon>
        <taxon>Pentapetalae</taxon>
        <taxon>rosids</taxon>
        <taxon>fabids</taxon>
        <taxon>Fabales</taxon>
        <taxon>Fabaceae</taxon>
        <taxon>Papilionoideae</taxon>
        <taxon>50 kb inversion clade</taxon>
        <taxon>NPAAA clade</taxon>
        <taxon>indigoferoid/millettioid clade</taxon>
        <taxon>Phaseoleae</taxon>
        <taxon>Vigna</taxon>
    </lineage>
</organism>
<reference evidence="2 3" key="1">
    <citation type="journal article" date="2023" name="Life. Sci Alliance">
        <title>Evolutionary insights into 3D genome organization and epigenetic landscape of Vigna mungo.</title>
        <authorList>
            <person name="Junaid A."/>
            <person name="Singh B."/>
            <person name="Bhatia S."/>
        </authorList>
    </citation>
    <scope>NUCLEOTIDE SEQUENCE [LARGE SCALE GENOMIC DNA]</scope>
    <source>
        <strain evidence="2">Urdbean</strain>
    </source>
</reference>
<protein>
    <submittedName>
        <fullName evidence="2">Uncharacterized protein</fullName>
    </submittedName>
</protein>
<accession>A0AAQ3N141</accession>
<name>A0AAQ3N141_VIGMU</name>
<sequence>PFPTLSALRKHRLEISLPLETPLEPTHTTASVNRNRHRNGPPGPSKESPATVAGHSVFPLSPSRSDNPRSPPSPPAATSHSRLHPTGPATATDPHSVQGVAGEHC</sequence>
<gene>
    <name evidence="2" type="ORF">V8G54_027599</name>
</gene>
<dbReference type="EMBL" id="CP144693">
    <property type="protein sequence ID" value="WVZ01530.1"/>
    <property type="molecule type" value="Genomic_DNA"/>
</dbReference>
<keyword evidence="3" id="KW-1185">Reference proteome</keyword>
<dbReference type="Proteomes" id="UP001374535">
    <property type="component" value="Chromosome 8"/>
</dbReference>
<feature type="non-terminal residue" evidence="2">
    <location>
        <position position="1"/>
    </location>
</feature>
<feature type="compositionally biased region" description="Low complexity" evidence="1">
    <location>
        <begin position="15"/>
        <end position="29"/>
    </location>
</feature>
<feature type="non-terminal residue" evidence="2">
    <location>
        <position position="105"/>
    </location>
</feature>
<evidence type="ECO:0000313" key="3">
    <source>
        <dbReference type="Proteomes" id="UP001374535"/>
    </source>
</evidence>
<feature type="region of interest" description="Disordered" evidence="1">
    <location>
        <begin position="1"/>
        <end position="105"/>
    </location>
</feature>